<dbReference type="Proteomes" id="UP001501624">
    <property type="component" value="Unassembled WGS sequence"/>
</dbReference>
<comment type="caution">
    <text evidence="1">The sequence shown here is derived from an EMBL/GenBank/DDBJ whole genome shotgun (WGS) entry which is preliminary data.</text>
</comment>
<protein>
    <submittedName>
        <fullName evidence="1">Uncharacterized protein</fullName>
    </submittedName>
</protein>
<gene>
    <name evidence="1" type="ORF">GCM10022380_06590</name>
</gene>
<reference evidence="2" key="1">
    <citation type="journal article" date="2019" name="Int. J. Syst. Evol. Microbiol.">
        <title>The Global Catalogue of Microorganisms (GCM) 10K type strain sequencing project: providing services to taxonomists for standard genome sequencing and annotation.</title>
        <authorList>
            <consortium name="The Broad Institute Genomics Platform"/>
            <consortium name="The Broad Institute Genome Sequencing Center for Infectious Disease"/>
            <person name="Wu L."/>
            <person name="Ma J."/>
        </authorList>
    </citation>
    <scope>NUCLEOTIDE SEQUENCE [LARGE SCALE GENOMIC DNA]</scope>
    <source>
        <strain evidence="2">JCM 17017</strain>
    </source>
</reference>
<evidence type="ECO:0000313" key="2">
    <source>
        <dbReference type="Proteomes" id="UP001501624"/>
    </source>
</evidence>
<dbReference type="EMBL" id="BAABCM010000001">
    <property type="protein sequence ID" value="GAA3792550.1"/>
    <property type="molecule type" value="Genomic_DNA"/>
</dbReference>
<evidence type="ECO:0000313" key="1">
    <source>
        <dbReference type="EMBL" id="GAA3792550.1"/>
    </source>
</evidence>
<organism evidence="1 2">
    <name type="scientific">Amycolatopsis tucumanensis</name>
    <dbReference type="NCBI Taxonomy" id="401106"/>
    <lineage>
        <taxon>Bacteria</taxon>
        <taxon>Bacillati</taxon>
        <taxon>Actinomycetota</taxon>
        <taxon>Actinomycetes</taxon>
        <taxon>Pseudonocardiales</taxon>
        <taxon>Pseudonocardiaceae</taxon>
        <taxon>Amycolatopsis</taxon>
    </lineage>
</organism>
<name>A0ABP7HER0_9PSEU</name>
<keyword evidence="2" id="KW-1185">Reference proteome</keyword>
<proteinExistence type="predicted"/>
<accession>A0ABP7HER0</accession>
<sequence length="428" mass="46000">MSDPLTLMIETDAGLAIRRIPNASALADGEIQGYAAEDAIRNAAATWGMPDFVFLPEQQRVGGGVRELGDGLLLVGDLAAVIQAKSRTDPTDKIERELSWLRKNVEKGLSQGSGTVRRLKLTNASMTNARGRTVPVDGNNYTWLTVVIIDHLNPPLGFRPPPAPSDIPAIVLLRRDWEFLFDHLRSTRSVLAYLLRAARAGDIVDLGGEPRRYHEYALADIAATPDPVAPAVAALVEAKDTSIVSSARAPLAPAGHDDHPSHVMLRMIMEDIATTAVPAAQEPDRLLMLAAIDGLPVDQRTELGAALIRFMASAARHTGTGTLIHSRTVIPNPGEFTPLLFLVASELSDTSRDALIIRTNLLHCDFSAAVGEWEHCTVGVMLTPSTVSGRLWDTSTSALWGDPGHSPELLEQMRALVTEAAVQPAAST</sequence>